<evidence type="ECO:0008006" key="5">
    <source>
        <dbReference type="Google" id="ProtNLM"/>
    </source>
</evidence>
<sequence length="631" mass="69591">MPHTRDVSTPPDPYTPILKPPRERFPSASELRDAPRLRSASTSAVPRNLHVSGSKICPSKRHSVQLSPSSLPSSTPTAIRKPSISPTGSSIRRPRAMTVPNGRPPAGPSPPPSPSARALKNLDPKPLLRSLNALLDPKTQRIPDFLDVDHISALYERDMMERDQRDAIKRQVRAERAEGRISGHDLTVFGTSLREATMYASTVAVLGGCEHDLPIVVVSCVKELCCNSFQTPPPGAPKPNRDRLLALISDFDSEPYFGSKTTLNSADDLLEIYALLSTYLFALPDPVVLPEIFEALWAWCVVPSLQRTDFLEDESALKTLHTATATDVCVRIAHILLLLMPIPNLSLFVYMMGVFKRLPHLITEDIALAVLAGKTTKVPTAKSVCDGRGERAEILLRWLSERWDVIFKALFPSSEIKSNVTVSKIKPPSSSSICKVPRKTETPGDADSDASSVHSSSALHERLLDVTMDFDSERDTVQIQKAKKRQNRNAVLNNRTGVDSPAQDRSQKPVKAVSPVPPSPSPEPERTMSYDAAIRRISALEREVERTEVAMSDAINETFRAREQVKDLEAKLRDATKRPPVLELALDPRAADDWHAVLHSDTEALKAQLGNMKKERDAALKLVDEIKGVIN</sequence>
<feature type="compositionally biased region" description="Pro residues" evidence="2">
    <location>
        <begin position="102"/>
        <end position="114"/>
    </location>
</feature>
<dbReference type="AlphaFoldDB" id="A0AAD2HVT1"/>
<dbReference type="EMBL" id="CAVNYO010000466">
    <property type="protein sequence ID" value="CAK5283154.1"/>
    <property type="molecule type" value="Genomic_DNA"/>
</dbReference>
<gene>
    <name evidence="3" type="ORF">MYCIT1_LOCUS35455</name>
</gene>
<keyword evidence="1" id="KW-0175">Coiled coil</keyword>
<feature type="compositionally biased region" description="Low complexity" evidence="2">
    <location>
        <begin position="66"/>
        <end position="77"/>
    </location>
</feature>
<feature type="compositionally biased region" description="Polar residues" evidence="2">
    <location>
        <begin position="488"/>
        <end position="497"/>
    </location>
</feature>
<feature type="region of interest" description="Disordered" evidence="2">
    <location>
        <begin position="424"/>
        <end position="457"/>
    </location>
</feature>
<accession>A0AAD2HVT1</accession>
<feature type="compositionally biased region" description="Low complexity" evidence="2">
    <location>
        <begin position="424"/>
        <end position="433"/>
    </location>
</feature>
<evidence type="ECO:0000313" key="4">
    <source>
        <dbReference type="Proteomes" id="UP001295794"/>
    </source>
</evidence>
<comment type="caution">
    <text evidence="3">The sequence shown here is derived from an EMBL/GenBank/DDBJ whole genome shotgun (WGS) entry which is preliminary data.</text>
</comment>
<proteinExistence type="predicted"/>
<keyword evidence="4" id="KW-1185">Reference proteome</keyword>
<evidence type="ECO:0000313" key="3">
    <source>
        <dbReference type="EMBL" id="CAK5283154.1"/>
    </source>
</evidence>
<feature type="region of interest" description="Disordered" evidence="2">
    <location>
        <begin position="478"/>
        <end position="526"/>
    </location>
</feature>
<reference evidence="3" key="1">
    <citation type="submission" date="2023-11" db="EMBL/GenBank/DDBJ databases">
        <authorList>
            <person name="De Vega J J."/>
            <person name="De Vega J J."/>
        </authorList>
    </citation>
    <scope>NUCLEOTIDE SEQUENCE</scope>
</reference>
<protein>
    <recommendedName>
        <fullName evidence="5">Rho-GAP domain-containing protein</fullName>
    </recommendedName>
</protein>
<evidence type="ECO:0000256" key="2">
    <source>
        <dbReference type="SAM" id="MobiDB-lite"/>
    </source>
</evidence>
<dbReference type="Proteomes" id="UP001295794">
    <property type="component" value="Unassembled WGS sequence"/>
</dbReference>
<name>A0AAD2HVT1_9AGAR</name>
<evidence type="ECO:0000256" key="1">
    <source>
        <dbReference type="SAM" id="Coils"/>
    </source>
</evidence>
<dbReference type="Gene3D" id="1.10.555.10">
    <property type="entry name" value="Rho GTPase activation protein"/>
    <property type="match status" value="1"/>
</dbReference>
<organism evidence="3 4">
    <name type="scientific">Mycena citricolor</name>
    <dbReference type="NCBI Taxonomy" id="2018698"/>
    <lineage>
        <taxon>Eukaryota</taxon>
        <taxon>Fungi</taxon>
        <taxon>Dikarya</taxon>
        <taxon>Basidiomycota</taxon>
        <taxon>Agaricomycotina</taxon>
        <taxon>Agaricomycetes</taxon>
        <taxon>Agaricomycetidae</taxon>
        <taxon>Agaricales</taxon>
        <taxon>Marasmiineae</taxon>
        <taxon>Mycenaceae</taxon>
        <taxon>Mycena</taxon>
    </lineage>
</organism>
<feature type="coiled-coil region" evidence="1">
    <location>
        <begin position="530"/>
        <end position="578"/>
    </location>
</feature>
<feature type="compositionally biased region" description="Basic and acidic residues" evidence="2">
    <location>
        <begin position="20"/>
        <end position="36"/>
    </location>
</feature>
<dbReference type="SUPFAM" id="SSF48350">
    <property type="entry name" value="GTPase activation domain, GAP"/>
    <property type="match status" value="1"/>
</dbReference>
<dbReference type="InterPro" id="IPR008936">
    <property type="entry name" value="Rho_GTPase_activation_prot"/>
</dbReference>
<feature type="region of interest" description="Disordered" evidence="2">
    <location>
        <begin position="1"/>
        <end position="120"/>
    </location>
</feature>